<keyword evidence="2" id="KW-0378">Hydrolase</keyword>
<dbReference type="Proteomes" id="UP001139410">
    <property type="component" value="Unassembled WGS sequence"/>
</dbReference>
<dbReference type="PANTHER" id="PTHR43265:SF1">
    <property type="entry name" value="ESTERASE ESTD"/>
    <property type="match status" value="1"/>
</dbReference>
<dbReference type="InterPro" id="IPR029058">
    <property type="entry name" value="AB_hydrolase_fold"/>
</dbReference>
<dbReference type="InterPro" id="IPR053145">
    <property type="entry name" value="AB_hydrolase_Est10"/>
</dbReference>
<comment type="caution">
    <text evidence="2">The sequence shown here is derived from an EMBL/GenBank/DDBJ whole genome shotgun (WGS) entry which is preliminary data.</text>
</comment>
<reference evidence="2" key="1">
    <citation type="submission" date="2022-01" db="EMBL/GenBank/DDBJ databases">
        <authorList>
            <person name="Jo J.-H."/>
            <person name="Im W.-T."/>
        </authorList>
    </citation>
    <scope>NUCLEOTIDE SEQUENCE</scope>
    <source>
        <strain evidence="2">G124</strain>
    </source>
</reference>
<dbReference type="PANTHER" id="PTHR43265">
    <property type="entry name" value="ESTERASE ESTD"/>
    <property type="match status" value="1"/>
</dbReference>
<evidence type="ECO:0000259" key="1">
    <source>
        <dbReference type="Pfam" id="PF12146"/>
    </source>
</evidence>
<organism evidence="2 3">
    <name type="scientific">Sphingomonas cremea</name>
    <dbReference type="NCBI Taxonomy" id="2904799"/>
    <lineage>
        <taxon>Bacteria</taxon>
        <taxon>Pseudomonadati</taxon>
        <taxon>Pseudomonadota</taxon>
        <taxon>Alphaproteobacteria</taxon>
        <taxon>Sphingomonadales</taxon>
        <taxon>Sphingomonadaceae</taxon>
        <taxon>Sphingomonas</taxon>
    </lineage>
</organism>
<dbReference type="RefSeq" id="WP_235067501.1">
    <property type="nucleotide sequence ID" value="NZ_JAKFGM010000002.1"/>
</dbReference>
<dbReference type="Pfam" id="PF12146">
    <property type="entry name" value="Hydrolase_4"/>
    <property type="match status" value="1"/>
</dbReference>
<accession>A0A9X1QPB3</accession>
<dbReference type="Gene3D" id="3.40.50.1820">
    <property type="entry name" value="alpha/beta hydrolase"/>
    <property type="match status" value="1"/>
</dbReference>
<sequence length="412" mass="44491">MITNWIAAALAMTSTGSICPTGLFHSPTSHEYVVITQPQAGNLRFMFGDGRRGSLAADDSPLKCTSGKWVAGDNAASPPWSMVALRMEAAEFTSHGTKLSGTLIEPPGGPHPLVVLVHGSERTSPLTSPYPYIFASYGLTVFAYDKRGTAKSAGEYTQNFELLADDAAAAMKAARRLAEGRFDRAGYFGGSQGGWVAPLAATRTPVDFVAVGFGLIESPIGEDHEQVLSEMRAKGYGAADLAAAAEVAEATGLLVGSNFTTGFDRLAAVRRRYGSRPWFTEIQGEFTGDVLRESEADLHRIGRPLFDNLELIWNYDGPTVIRRVKAPQLWVLAEADREAPSETTLASLLKIRGAGADLTIYSFPDTDHGMAEFVEAADGTRTYTRITDGYFRLLADWIKGARPATYGRARKH</sequence>
<keyword evidence="3" id="KW-1185">Reference proteome</keyword>
<name>A0A9X1QPB3_9SPHN</name>
<dbReference type="AlphaFoldDB" id="A0A9X1QPB3"/>
<dbReference type="InterPro" id="IPR022742">
    <property type="entry name" value="Hydrolase_4"/>
</dbReference>
<dbReference type="GO" id="GO:0052689">
    <property type="term" value="F:carboxylic ester hydrolase activity"/>
    <property type="evidence" value="ECO:0007669"/>
    <property type="project" value="TreeGrafter"/>
</dbReference>
<feature type="domain" description="Serine aminopeptidase S33" evidence="1">
    <location>
        <begin position="110"/>
        <end position="209"/>
    </location>
</feature>
<dbReference type="SUPFAM" id="SSF53474">
    <property type="entry name" value="alpha/beta-Hydrolases"/>
    <property type="match status" value="1"/>
</dbReference>
<evidence type="ECO:0000313" key="2">
    <source>
        <dbReference type="EMBL" id="MCF2514999.1"/>
    </source>
</evidence>
<protein>
    <submittedName>
        <fullName evidence="2">Alpha/beta hydrolase</fullName>
    </submittedName>
</protein>
<evidence type="ECO:0000313" key="3">
    <source>
        <dbReference type="Proteomes" id="UP001139410"/>
    </source>
</evidence>
<dbReference type="EMBL" id="JAKFGM010000002">
    <property type="protein sequence ID" value="MCF2514999.1"/>
    <property type="molecule type" value="Genomic_DNA"/>
</dbReference>
<proteinExistence type="predicted"/>
<gene>
    <name evidence="2" type="ORF">LVY65_07965</name>
</gene>